<dbReference type="KEGG" id="tps:THAPSDRAFT_8407"/>
<feature type="region of interest" description="Disordered" evidence="1">
    <location>
        <begin position="56"/>
        <end position="114"/>
    </location>
</feature>
<dbReference type="PaxDb" id="35128-Thaps8407"/>
<proteinExistence type="predicted"/>
<protein>
    <submittedName>
        <fullName evidence="2">Uncharacterized protein</fullName>
    </submittedName>
</protein>
<sequence length="255" mass="28650">MAIIVSTSRTISTSHIAPNDANEIRSRLLYKLGIYDSAFASASINQRIQDQKYQIEKREKGSKQRQPSRQQQQRRRRRRRASAICEDPQDEARSDVSSSVSPQENSGNESSAPYSYFVPIKYGQDYVPPTYDASTFLQDFSIGLNLSASSSSSSSLPSPPSITSARKKKHIKFSDAVSVLPIPSHKTYSSHTHSLLYTSRDEMAPSVSRNITEFTYEGWNWMNAVEEDGMYALCTNMNDGVTKLIHPAHIVCSRR</sequence>
<evidence type="ECO:0000313" key="3">
    <source>
        <dbReference type="Proteomes" id="UP000001449"/>
    </source>
</evidence>
<organism evidence="2 3">
    <name type="scientific">Thalassiosira pseudonana</name>
    <name type="common">Marine diatom</name>
    <name type="synonym">Cyclotella nana</name>
    <dbReference type="NCBI Taxonomy" id="35128"/>
    <lineage>
        <taxon>Eukaryota</taxon>
        <taxon>Sar</taxon>
        <taxon>Stramenopiles</taxon>
        <taxon>Ochrophyta</taxon>
        <taxon>Bacillariophyta</taxon>
        <taxon>Coscinodiscophyceae</taxon>
        <taxon>Thalassiosirophycidae</taxon>
        <taxon>Thalassiosirales</taxon>
        <taxon>Thalassiosiraceae</taxon>
        <taxon>Thalassiosira</taxon>
    </lineage>
</organism>
<evidence type="ECO:0000313" key="2">
    <source>
        <dbReference type="EMBL" id="EED89839.1"/>
    </source>
</evidence>
<reference evidence="2 3" key="2">
    <citation type="journal article" date="2008" name="Nature">
        <title>The Phaeodactylum genome reveals the evolutionary history of diatom genomes.</title>
        <authorList>
            <person name="Bowler C."/>
            <person name="Allen A.E."/>
            <person name="Badger J.H."/>
            <person name="Grimwood J."/>
            <person name="Jabbari K."/>
            <person name="Kuo A."/>
            <person name="Maheswari U."/>
            <person name="Martens C."/>
            <person name="Maumus F."/>
            <person name="Otillar R.P."/>
            <person name="Rayko E."/>
            <person name="Salamov A."/>
            <person name="Vandepoele K."/>
            <person name="Beszteri B."/>
            <person name="Gruber A."/>
            <person name="Heijde M."/>
            <person name="Katinka M."/>
            <person name="Mock T."/>
            <person name="Valentin K."/>
            <person name="Verret F."/>
            <person name="Berges J.A."/>
            <person name="Brownlee C."/>
            <person name="Cadoret J.P."/>
            <person name="Chiovitti A."/>
            <person name="Choi C.J."/>
            <person name="Coesel S."/>
            <person name="De Martino A."/>
            <person name="Detter J.C."/>
            <person name="Durkin C."/>
            <person name="Falciatore A."/>
            <person name="Fournet J."/>
            <person name="Haruta M."/>
            <person name="Huysman M.J."/>
            <person name="Jenkins B.D."/>
            <person name="Jiroutova K."/>
            <person name="Jorgensen R.E."/>
            <person name="Joubert Y."/>
            <person name="Kaplan A."/>
            <person name="Kroger N."/>
            <person name="Kroth P.G."/>
            <person name="La Roche J."/>
            <person name="Lindquist E."/>
            <person name="Lommer M."/>
            <person name="Martin-Jezequel V."/>
            <person name="Lopez P.J."/>
            <person name="Lucas S."/>
            <person name="Mangogna M."/>
            <person name="McGinnis K."/>
            <person name="Medlin L.K."/>
            <person name="Montsant A."/>
            <person name="Oudot-Le Secq M.P."/>
            <person name="Napoli C."/>
            <person name="Obornik M."/>
            <person name="Parker M.S."/>
            <person name="Petit J.L."/>
            <person name="Porcel B.M."/>
            <person name="Poulsen N."/>
            <person name="Robison M."/>
            <person name="Rychlewski L."/>
            <person name="Rynearson T.A."/>
            <person name="Schmutz J."/>
            <person name="Shapiro H."/>
            <person name="Siaut M."/>
            <person name="Stanley M."/>
            <person name="Sussman M.R."/>
            <person name="Taylor A.R."/>
            <person name="Vardi A."/>
            <person name="von Dassow P."/>
            <person name="Vyverman W."/>
            <person name="Willis A."/>
            <person name="Wyrwicz L.S."/>
            <person name="Rokhsar D.S."/>
            <person name="Weissenbach J."/>
            <person name="Armbrust E.V."/>
            <person name="Green B.R."/>
            <person name="Van de Peer Y."/>
            <person name="Grigoriev I.V."/>
        </authorList>
    </citation>
    <scope>NUCLEOTIDE SEQUENCE [LARGE SCALE GENOMIC DNA]</scope>
    <source>
        <strain evidence="2 3">CCMP1335</strain>
    </source>
</reference>
<dbReference type="AlphaFoldDB" id="B8C9E3"/>
<feature type="compositionally biased region" description="Polar residues" evidence="1">
    <location>
        <begin position="95"/>
        <end position="113"/>
    </location>
</feature>
<keyword evidence="3" id="KW-1185">Reference proteome</keyword>
<accession>B8C9E3</accession>
<dbReference type="RefSeq" id="XP_002292643.1">
    <property type="nucleotide sequence ID" value="XM_002292607.1"/>
</dbReference>
<dbReference type="EMBL" id="CM000646">
    <property type="protein sequence ID" value="EED89839.1"/>
    <property type="molecule type" value="Genomic_DNA"/>
</dbReference>
<name>B8C9E3_THAPS</name>
<feature type="compositionally biased region" description="Basic residues" evidence="1">
    <location>
        <begin position="72"/>
        <end position="81"/>
    </location>
</feature>
<gene>
    <name evidence="2" type="ORF">THAPSDRAFT_8407</name>
</gene>
<evidence type="ECO:0000256" key="1">
    <source>
        <dbReference type="SAM" id="MobiDB-lite"/>
    </source>
</evidence>
<reference evidence="2 3" key="1">
    <citation type="journal article" date="2004" name="Science">
        <title>The genome of the diatom Thalassiosira pseudonana: ecology, evolution, and metabolism.</title>
        <authorList>
            <person name="Armbrust E.V."/>
            <person name="Berges J.A."/>
            <person name="Bowler C."/>
            <person name="Green B.R."/>
            <person name="Martinez D."/>
            <person name="Putnam N.H."/>
            <person name="Zhou S."/>
            <person name="Allen A.E."/>
            <person name="Apt K.E."/>
            <person name="Bechner M."/>
            <person name="Brzezinski M.A."/>
            <person name="Chaal B.K."/>
            <person name="Chiovitti A."/>
            <person name="Davis A.K."/>
            <person name="Demarest M.S."/>
            <person name="Detter J.C."/>
            <person name="Glavina T."/>
            <person name="Goodstein D."/>
            <person name="Hadi M.Z."/>
            <person name="Hellsten U."/>
            <person name="Hildebrand M."/>
            <person name="Jenkins B.D."/>
            <person name="Jurka J."/>
            <person name="Kapitonov V.V."/>
            <person name="Kroger N."/>
            <person name="Lau W.W."/>
            <person name="Lane T.W."/>
            <person name="Larimer F.W."/>
            <person name="Lippmeier J.C."/>
            <person name="Lucas S."/>
            <person name="Medina M."/>
            <person name="Montsant A."/>
            <person name="Obornik M."/>
            <person name="Parker M.S."/>
            <person name="Palenik B."/>
            <person name="Pazour G.J."/>
            <person name="Richardson P.M."/>
            <person name="Rynearson T.A."/>
            <person name="Saito M.A."/>
            <person name="Schwartz D.C."/>
            <person name="Thamatrakoln K."/>
            <person name="Valentin K."/>
            <person name="Vardi A."/>
            <person name="Wilkerson F.P."/>
            <person name="Rokhsar D.S."/>
        </authorList>
    </citation>
    <scope>NUCLEOTIDE SEQUENCE [LARGE SCALE GENOMIC DNA]</scope>
    <source>
        <strain evidence="2 3">CCMP1335</strain>
    </source>
</reference>
<dbReference type="GeneID" id="7451106"/>
<dbReference type="Proteomes" id="UP000001449">
    <property type="component" value="Chromosome 10"/>
</dbReference>
<dbReference type="OMA" id="ASAICED"/>
<dbReference type="InParanoid" id="B8C9E3"/>
<dbReference type="HOGENOM" id="CLU_1091880_0_0_1"/>
<dbReference type="eggNOG" id="ENOG502QZC8">
    <property type="taxonomic scope" value="Eukaryota"/>
</dbReference>